<dbReference type="AlphaFoldDB" id="A0A3S4UHT0"/>
<reference evidence="1 2" key="1">
    <citation type="submission" date="2018-12" db="EMBL/GenBank/DDBJ databases">
        <title>The complete genome of the methanogenic archaea of the candidate phylum Verstraetearchaeota, obtained from the metagenome of underground thermal water.</title>
        <authorList>
            <person name="Kadnikov V.V."/>
            <person name="Mardanov A.V."/>
            <person name="Beletsky A.V."/>
            <person name="Karnachuk O.V."/>
            <person name="Ravin N.V."/>
        </authorList>
    </citation>
    <scope>NUCLEOTIDE SEQUENCE [LARGE SCALE GENOMIC DNA]</scope>
    <source>
        <strain evidence="1">Ch88</strain>
    </source>
</reference>
<proteinExistence type="predicted"/>
<sequence>MVLAGKVFIVKEEIDIPTISGKLKGYRTEQEFEYGGEKIPLITEIVKLGMTQDSIEGVLSQDYVFTVHHRDGEKAVTKTTESPFTFYKSGERIFLIVLEKKRAANNIANLLSKILFISVGGIVESRIQPETLKKFHEQNPEDTKVIFFDGVNIPNIEKLSLYGSGLANTILYSDYSSRGGIWYMVFKSRKYGIVVGVTRNGVVTAFSEVEPAEFLSYIKTEIIPLIS</sequence>
<protein>
    <submittedName>
        <fullName evidence="1">Uncharacterized protein</fullName>
    </submittedName>
</protein>
<comment type="caution">
    <text evidence="1">The sequence shown here is derived from an EMBL/GenBank/DDBJ whole genome shotgun (WGS) entry which is preliminary data.</text>
</comment>
<organism evidence="1 2">
    <name type="scientific">Methanosuratincola subterraneus</name>
    <dbReference type="NCBI Taxonomy" id="2593994"/>
    <lineage>
        <taxon>Archaea</taxon>
        <taxon>Thermoproteota</taxon>
        <taxon>Methanosuratincolia</taxon>
        <taxon>Candidatus Methanomethylicales</taxon>
        <taxon>Candidatus Methanomethylicaceae</taxon>
        <taxon>Candidatus Methanosuratincola (ex Vanwonterghem et al. 2016)</taxon>
    </lineage>
</organism>
<accession>A0A3S4UHT0</accession>
<name>A0A3S4UHT0_METS7</name>
<evidence type="ECO:0000313" key="2">
    <source>
        <dbReference type="Proteomes" id="UP000288215"/>
    </source>
</evidence>
<dbReference type="Proteomes" id="UP000288215">
    <property type="component" value="Unassembled WGS sequence"/>
</dbReference>
<evidence type="ECO:0000313" key="1">
    <source>
        <dbReference type="EMBL" id="RWX74068.1"/>
    </source>
</evidence>
<dbReference type="EMBL" id="RXGA01000001">
    <property type="protein sequence ID" value="RWX74068.1"/>
    <property type="molecule type" value="Genomic_DNA"/>
</dbReference>
<gene>
    <name evidence="1" type="ORF">Metus_0093</name>
</gene>